<dbReference type="InParanoid" id="A0A7J7CIA9"/>
<feature type="transmembrane region" description="Helical" evidence="1">
    <location>
        <begin position="145"/>
        <end position="167"/>
    </location>
</feature>
<dbReference type="Proteomes" id="UP000593562">
    <property type="component" value="Unassembled WGS sequence"/>
</dbReference>
<comment type="caution">
    <text evidence="2">The sequence shown here is derived from an EMBL/GenBank/DDBJ whole genome shotgun (WGS) entry which is preliminary data.</text>
</comment>
<organism evidence="2 3">
    <name type="scientific">Tripterygium wilfordii</name>
    <name type="common">Thunder God vine</name>
    <dbReference type="NCBI Taxonomy" id="458696"/>
    <lineage>
        <taxon>Eukaryota</taxon>
        <taxon>Viridiplantae</taxon>
        <taxon>Streptophyta</taxon>
        <taxon>Embryophyta</taxon>
        <taxon>Tracheophyta</taxon>
        <taxon>Spermatophyta</taxon>
        <taxon>Magnoliopsida</taxon>
        <taxon>eudicotyledons</taxon>
        <taxon>Gunneridae</taxon>
        <taxon>Pentapetalae</taxon>
        <taxon>rosids</taxon>
        <taxon>fabids</taxon>
        <taxon>Celastrales</taxon>
        <taxon>Celastraceae</taxon>
        <taxon>Tripterygium</taxon>
    </lineage>
</organism>
<keyword evidence="3" id="KW-1185">Reference proteome</keyword>
<dbReference type="EMBL" id="JAAARO010000016">
    <property type="protein sequence ID" value="KAF5733769.1"/>
    <property type="molecule type" value="Genomic_DNA"/>
</dbReference>
<gene>
    <name evidence="2" type="ORF">HS088_TW16G00209</name>
</gene>
<name>A0A7J7CIA9_TRIWF</name>
<evidence type="ECO:0000313" key="3">
    <source>
        <dbReference type="Proteomes" id="UP000593562"/>
    </source>
</evidence>
<dbReference type="AlphaFoldDB" id="A0A7J7CIA9"/>
<accession>A0A7J7CIA9</accession>
<keyword evidence="1" id="KW-0472">Membrane</keyword>
<keyword evidence="1" id="KW-0812">Transmembrane</keyword>
<sequence>MEEHTCFDYLGRRIRADFSDQLISSHAISDSALPFSSTVVVHVHKYSKTNEERRNLGEATAKASLDEKKRQWRDQGLKKLEFLERSLLICCKSSRYGLFDANYCCADFGSLRFIFVFRKKHTENPKKVDNILHRPPLYGCFLSPFPWFFFCFLMQVSLNLLSALLFFTRRTPMTIHDPGQGASVFRIGHEAEEAINYFHKSYLDICRNTCGESLVGLCRSHWSVSVRCCHKCNANWASNCLLLHYICINLKKLGRFCGELRVLFCTLANGLSFTAVVARKRCPFYSTDCVTSYIAA</sequence>
<evidence type="ECO:0000313" key="2">
    <source>
        <dbReference type="EMBL" id="KAF5733769.1"/>
    </source>
</evidence>
<evidence type="ECO:0000256" key="1">
    <source>
        <dbReference type="SAM" id="Phobius"/>
    </source>
</evidence>
<proteinExistence type="predicted"/>
<protein>
    <submittedName>
        <fullName evidence="2">Uncharacterized protein</fullName>
    </submittedName>
</protein>
<keyword evidence="1" id="KW-1133">Transmembrane helix</keyword>
<reference evidence="2 3" key="1">
    <citation type="journal article" date="2020" name="Nat. Commun.">
        <title>Genome of Tripterygium wilfordii and identification of cytochrome P450 involved in triptolide biosynthesis.</title>
        <authorList>
            <person name="Tu L."/>
            <person name="Su P."/>
            <person name="Zhang Z."/>
            <person name="Gao L."/>
            <person name="Wang J."/>
            <person name="Hu T."/>
            <person name="Zhou J."/>
            <person name="Zhang Y."/>
            <person name="Zhao Y."/>
            <person name="Liu Y."/>
            <person name="Song Y."/>
            <person name="Tong Y."/>
            <person name="Lu Y."/>
            <person name="Yang J."/>
            <person name="Xu C."/>
            <person name="Jia M."/>
            <person name="Peters R.J."/>
            <person name="Huang L."/>
            <person name="Gao W."/>
        </authorList>
    </citation>
    <scope>NUCLEOTIDE SEQUENCE [LARGE SCALE GENOMIC DNA]</scope>
    <source>
        <strain evidence="3">cv. XIE 37</strain>
        <tissue evidence="2">Leaf</tissue>
    </source>
</reference>